<proteinExistence type="predicted"/>
<dbReference type="SUPFAM" id="SSF50090">
    <property type="entry name" value="Electron transport accessory proteins"/>
    <property type="match status" value="1"/>
</dbReference>
<organism evidence="1 2">
    <name type="scientific">Mycolicibacterium vanbaalenii</name>
    <name type="common">Mycobacterium vanbaalenii</name>
    <dbReference type="NCBI Taxonomy" id="110539"/>
    <lineage>
        <taxon>Bacteria</taxon>
        <taxon>Bacillati</taxon>
        <taxon>Actinomycetota</taxon>
        <taxon>Actinomycetes</taxon>
        <taxon>Mycobacteriales</taxon>
        <taxon>Mycobacteriaceae</taxon>
        <taxon>Mycolicibacterium</taxon>
    </lineage>
</organism>
<protein>
    <recommendedName>
        <fullName evidence="3">Thiocyanate hydrolase</fullName>
    </recommendedName>
</protein>
<dbReference type="EMBL" id="CACSIP010000028">
    <property type="protein sequence ID" value="CAA0127031.1"/>
    <property type="molecule type" value="Genomic_DNA"/>
</dbReference>
<evidence type="ECO:0000313" key="2">
    <source>
        <dbReference type="Proteomes" id="UP000430146"/>
    </source>
</evidence>
<sequence length="111" mass="12134">MDSEALKQIVAGHQVWPTVAAKYGVENPVPPWKTSLDGLCDALDRAACDTPAPSFKERRDEEDVLAATVYSDLPYPESQLVSLAHSLMARGLITESELQQKLAAIRARLEA</sequence>
<gene>
    <name evidence="1" type="ORF">AELLOGFF_05057</name>
</gene>
<dbReference type="InterPro" id="IPR042262">
    <property type="entry name" value="CN_hydtase_beta_C"/>
</dbReference>
<evidence type="ECO:0008006" key="3">
    <source>
        <dbReference type="Google" id="ProtNLM"/>
    </source>
</evidence>
<dbReference type="Proteomes" id="UP000430146">
    <property type="component" value="Unassembled WGS sequence"/>
</dbReference>
<dbReference type="InterPro" id="IPR008990">
    <property type="entry name" value="Elect_transpt_acc-like_dom_sf"/>
</dbReference>
<reference evidence="1 2" key="1">
    <citation type="submission" date="2019-11" db="EMBL/GenBank/DDBJ databases">
        <authorList>
            <person name="Holert J."/>
        </authorList>
    </citation>
    <scope>NUCLEOTIDE SEQUENCE [LARGE SCALE GENOMIC DNA]</scope>
    <source>
        <strain evidence="1">BC8_1</strain>
    </source>
</reference>
<keyword evidence="2" id="KW-1185">Reference proteome</keyword>
<dbReference type="AlphaFoldDB" id="A0A5S9R3V4"/>
<evidence type="ECO:0000313" key="1">
    <source>
        <dbReference type="EMBL" id="CAA0127031.1"/>
    </source>
</evidence>
<name>A0A5S9R3V4_MYCVN</name>
<accession>A0A5S9R3V4</accession>
<dbReference type="Gene3D" id="1.10.472.20">
    <property type="entry name" value="Nitrile hydratase, beta subunit"/>
    <property type="match status" value="1"/>
</dbReference>